<feature type="domain" description="Major facilitator superfamily (MFS) profile" evidence="7">
    <location>
        <begin position="66"/>
        <end position="550"/>
    </location>
</feature>
<feature type="transmembrane region" description="Helical" evidence="6">
    <location>
        <begin position="65"/>
        <end position="82"/>
    </location>
</feature>
<feature type="compositionally biased region" description="Low complexity" evidence="5">
    <location>
        <begin position="274"/>
        <end position="286"/>
    </location>
</feature>
<dbReference type="OrthoDB" id="5215911at2759"/>
<accession>A0A2J6RD36</accession>
<comment type="subcellular location">
    <subcellularLocation>
        <location evidence="1">Membrane</location>
        <topology evidence="1">Multi-pass membrane protein</topology>
    </subcellularLocation>
</comment>
<dbReference type="GO" id="GO:0005886">
    <property type="term" value="C:plasma membrane"/>
    <property type="evidence" value="ECO:0007669"/>
    <property type="project" value="TreeGrafter"/>
</dbReference>
<dbReference type="STRING" id="1149755.A0A2J6RD36"/>
<gene>
    <name evidence="8" type="ORF">L207DRAFT_434233</name>
</gene>
<feature type="transmembrane region" description="Helical" evidence="6">
    <location>
        <begin position="220"/>
        <end position="240"/>
    </location>
</feature>
<name>A0A2J6RD36_HYAVF</name>
<dbReference type="GO" id="GO:0022857">
    <property type="term" value="F:transmembrane transporter activity"/>
    <property type="evidence" value="ECO:0007669"/>
    <property type="project" value="InterPro"/>
</dbReference>
<dbReference type="Gene3D" id="1.20.1250.20">
    <property type="entry name" value="MFS general substrate transporter like domains"/>
    <property type="match status" value="1"/>
</dbReference>
<evidence type="ECO:0000256" key="1">
    <source>
        <dbReference type="ARBA" id="ARBA00004141"/>
    </source>
</evidence>
<feature type="region of interest" description="Disordered" evidence="5">
    <location>
        <begin position="258"/>
        <end position="291"/>
    </location>
</feature>
<keyword evidence="3 6" id="KW-1133">Transmembrane helix</keyword>
<dbReference type="AlphaFoldDB" id="A0A2J6RD36"/>
<keyword evidence="9" id="KW-1185">Reference proteome</keyword>
<keyword evidence="4 6" id="KW-0472">Membrane</keyword>
<dbReference type="InterPro" id="IPR011701">
    <property type="entry name" value="MFS"/>
</dbReference>
<feature type="transmembrane region" description="Helical" evidence="6">
    <location>
        <begin position="102"/>
        <end position="120"/>
    </location>
</feature>
<feature type="transmembrane region" description="Helical" evidence="6">
    <location>
        <begin position="189"/>
        <end position="208"/>
    </location>
</feature>
<evidence type="ECO:0000313" key="9">
    <source>
        <dbReference type="Proteomes" id="UP000235786"/>
    </source>
</evidence>
<dbReference type="Pfam" id="PF07690">
    <property type="entry name" value="MFS_1"/>
    <property type="match status" value="1"/>
</dbReference>
<evidence type="ECO:0000256" key="3">
    <source>
        <dbReference type="ARBA" id="ARBA00022989"/>
    </source>
</evidence>
<reference evidence="8 9" key="1">
    <citation type="submission" date="2016-04" db="EMBL/GenBank/DDBJ databases">
        <title>A degradative enzymes factory behind the ericoid mycorrhizal symbiosis.</title>
        <authorList>
            <consortium name="DOE Joint Genome Institute"/>
            <person name="Martino E."/>
            <person name="Morin E."/>
            <person name="Grelet G."/>
            <person name="Kuo A."/>
            <person name="Kohler A."/>
            <person name="Daghino S."/>
            <person name="Barry K."/>
            <person name="Choi C."/>
            <person name="Cichocki N."/>
            <person name="Clum A."/>
            <person name="Copeland A."/>
            <person name="Hainaut M."/>
            <person name="Haridas S."/>
            <person name="Labutti K."/>
            <person name="Lindquist E."/>
            <person name="Lipzen A."/>
            <person name="Khouja H.-R."/>
            <person name="Murat C."/>
            <person name="Ohm R."/>
            <person name="Olson A."/>
            <person name="Spatafora J."/>
            <person name="Veneault-Fourrey C."/>
            <person name="Henrissat B."/>
            <person name="Grigoriev I."/>
            <person name="Martin F."/>
            <person name="Perotto S."/>
        </authorList>
    </citation>
    <scope>NUCLEOTIDE SEQUENCE [LARGE SCALE GENOMIC DNA]</scope>
    <source>
        <strain evidence="8 9">F</strain>
    </source>
</reference>
<proteinExistence type="predicted"/>
<dbReference type="EMBL" id="KZ613951">
    <property type="protein sequence ID" value="PMD36422.1"/>
    <property type="molecule type" value="Genomic_DNA"/>
</dbReference>
<dbReference type="SUPFAM" id="SSF103473">
    <property type="entry name" value="MFS general substrate transporter"/>
    <property type="match status" value="1"/>
</dbReference>
<evidence type="ECO:0000256" key="5">
    <source>
        <dbReference type="SAM" id="MobiDB-lite"/>
    </source>
</evidence>
<feature type="transmembrane region" description="Helical" evidence="6">
    <location>
        <begin position="156"/>
        <end position="177"/>
    </location>
</feature>
<keyword evidence="2 6" id="KW-0812">Transmembrane</keyword>
<feature type="transmembrane region" description="Helical" evidence="6">
    <location>
        <begin position="417"/>
        <end position="438"/>
    </location>
</feature>
<dbReference type="PANTHER" id="PTHR23502">
    <property type="entry name" value="MAJOR FACILITATOR SUPERFAMILY"/>
    <property type="match status" value="1"/>
</dbReference>
<dbReference type="PANTHER" id="PTHR23502:SF149">
    <property type="entry name" value="TRANSPORTER, PUTATIVE-RELATED"/>
    <property type="match status" value="1"/>
</dbReference>
<protein>
    <submittedName>
        <fullName evidence="8">Putative MFS transporter</fullName>
    </submittedName>
</protein>
<evidence type="ECO:0000256" key="4">
    <source>
        <dbReference type="ARBA" id="ARBA00023136"/>
    </source>
</evidence>
<feature type="transmembrane region" description="Helical" evidence="6">
    <location>
        <begin position="336"/>
        <end position="356"/>
    </location>
</feature>
<dbReference type="PROSITE" id="PS50850">
    <property type="entry name" value="MFS"/>
    <property type="match status" value="1"/>
</dbReference>
<dbReference type="InterPro" id="IPR020846">
    <property type="entry name" value="MFS_dom"/>
</dbReference>
<feature type="transmembrane region" description="Helical" evidence="6">
    <location>
        <begin position="444"/>
        <end position="465"/>
    </location>
</feature>
<feature type="transmembrane region" description="Helical" evidence="6">
    <location>
        <begin position="509"/>
        <end position="533"/>
    </location>
</feature>
<evidence type="ECO:0000256" key="2">
    <source>
        <dbReference type="ARBA" id="ARBA00022692"/>
    </source>
</evidence>
<feature type="transmembrane region" description="Helical" evidence="6">
    <location>
        <begin position="477"/>
        <end position="497"/>
    </location>
</feature>
<organism evidence="8 9">
    <name type="scientific">Hyaloscypha variabilis (strain UAMH 11265 / GT02V1 / F)</name>
    <name type="common">Meliniomyces variabilis</name>
    <dbReference type="NCBI Taxonomy" id="1149755"/>
    <lineage>
        <taxon>Eukaryota</taxon>
        <taxon>Fungi</taxon>
        <taxon>Dikarya</taxon>
        <taxon>Ascomycota</taxon>
        <taxon>Pezizomycotina</taxon>
        <taxon>Leotiomycetes</taxon>
        <taxon>Helotiales</taxon>
        <taxon>Hyaloscyphaceae</taxon>
        <taxon>Hyaloscypha</taxon>
        <taxon>Hyaloscypha variabilis</taxon>
    </lineage>
</organism>
<feature type="transmembrane region" description="Helical" evidence="6">
    <location>
        <begin position="376"/>
        <end position="396"/>
    </location>
</feature>
<sequence length="550" mass="60669">MSVESESAARHEVEETLHATLYPGTEIMTDVGHVHFKHVGRHVLVPQPSEDPNDPLNWSPLWKRLSMGGMAISSFTLLFSPLSVAPQVPYYMHDFHSSLPDVINFIGITILVLGFSNIIWVPAARIFGRRPMLTVATLVTIASNIWRAQAKTYNSFLGACILSGIGAGPAETLGPILIADVMFLHERGLYVGLYSWAAWSGVMLGPVVAGITAERYGWRAFWWVSTALSCFSLVYQLLFLPETKWSHRHTQIAHDHIPKTSESLPPMDGEKPDTTLTEGSTSTTASPAEEAGATEIVVKLSGKPGRRQFQLWTGFDKEEPIIACIILPFKLWAFPIIQWSSFVFSWCASCFLVINITQSQALAGPPWNLSPAEVGYTNFAIFIGALISLVTAGPLSDWVSMRTTKKNRGIREPEMRLVALIPYACCTLLGSLIMALGYQRAWRWEAIVIGGYTLIGIQLAAVSAISTTYAVDSYKPVAGEFLVAATVNKNLWAYGITKFLNIWIEDVGYVGPIMMNAGICLLWISFAIPLVFFGKKLRGWTKDSPVHQAK</sequence>
<evidence type="ECO:0000259" key="7">
    <source>
        <dbReference type="PROSITE" id="PS50850"/>
    </source>
</evidence>
<dbReference type="Proteomes" id="UP000235786">
    <property type="component" value="Unassembled WGS sequence"/>
</dbReference>
<dbReference type="InterPro" id="IPR036259">
    <property type="entry name" value="MFS_trans_sf"/>
</dbReference>
<evidence type="ECO:0000313" key="8">
    <source>
        <dbReference type="EMBL" id="PMD36422.1"/>
    </source>
</evidence>
<evidence type="ECO:0000256" key="6">
    <source>
        <dbReference type="SAM" id="Phobius"/>
    </source>
</evidence>